<evidence type="ECO:0000256" key="1">
    <source>
        <dbReference type="SAM" id="Phobius"/>
    </source>
</evidence>
<sequence>MTILSFQLRLKILYFHATPHGSFLLRLLSSALWTHNMLPYLL</sequence>
<reference evidence="2 3" key="1">
    <citation type="submission" date="2015-12" db="EMBL/GenBank/DDBJ databases">
        <title>Draft genome sequence of Moniliophthora roreri, the causal agent of frosty pod rot of cacao.</title>
        <authorList>
            <person name="Aime M.C."/>
            <person name="Diaz-Valderrama J.R."/>
            <person name="Kijpornyongpan T."/>
            <person name="Phillips-Mora W."/>
        </authorList>
    </citation>
    <scope>NUCLEOTIDE SEQUENCE [LARGE SCALE GENOMIC DNA]</scope>
    <source>
        <strain evidence="2 3">MCA 2952</strain>
    </source>
</reference>
<feature type="transmembrane region" description="Helical" evidence="1">
    <location>
        <begin position="12"/>
        <end position="33"/>
    </location>
</feature>
<evidence type="ECO:0000313" key="3">
    <source>
        <dbReference type="Proteomes" id="UP000054988"/>
    </source>
</evidence>
<keyword evidence="1" id="KW-0472">Membrane</keyword>
<keyword evidence="1" id="KW-1133">Transmembrane helix</keyword>
<gene>
    <name evidence="2" type="ORF">WG66_17798</name>
</gene>
<protein>
    <submittedName>
        <fullName evidence="2">Uncharacterized protein</fullName>
    </submittedName>
</protein>
<comment type="caution">
    <text evidence="2">The sequence shown here is derived from an EMBL/GenBank/DDBJ whole genome shotgun (WGS) entry which is preliminary data.</text>
</comment>
<accession>A0A0W0EZZ8</accession>
<dbReference type="EMBL" id="LATX01002425">
    <property type="protein sequence ID" value="KTB29624.1"/>
    <property type="molecule type" value="Genomic_DNA"/>
</dbReference>
<dbReference type="Proteomes" id="UP000054988">
    <property type="component" value="Unassembled WGS sequence"/>
</dbReference>
<proteinExistence type="predicted"/>
<dbReference type="AlphaFoldDB" id="A0A0W0EZZ8"/>
<keyword evidence="1" id="KW-0812">Transmembrane</keyword>
<evidence type="ECO:0000313" key="2">
    <source>
        <dbReference type="EMBL" id="KTB29624.1"/>
    </source>
</evidence>
<organism evidence="2 3">
    <name type="scientific">Moniliophthora roreri</name>
    <name type="common">Frosty pod rot fungus</name>
    <name type="synonym">Monilia roreri</name>
    <dbReference type="NCBI Taxonomy" id="221103"/>
    <lineage>
        <taxon>Eukaryota</taxon>
        <taxon>Fungi</taxon>
        <taxon>Dikarya</taxon>
        <taxon>Basidiomycota</taxon>
        <taxon>Agaricomycotina</taxon>
        <taxon>Agaricomycetes</taxon>
        <taxon>Agaricomycetidae</taxon>
        <taxon>Agaricales</taxon>
        <taxon>Marasmiineae</taxon>
        <taxon>Marasmiaceae</taxon>
        <taxon>Moniliophthora</taxon>
    </lineage>
</organism>
<name>A0A0W0EZZ8_MONRR</name>